<proteinExistence type="predicted"/>
<sequence>MLRGRRGRKWPPKKPPGSGPGRRRRDPGGSCAAGSEGVGTGPGAVGGRGSRWSGLDDWSAVGRRGVGRAILPIGGNAGGDGGGGGGGESIGVPVGIVLP</sequence>
<organism evidence="2">
    <name type="scientific">Sesamum radiatum</name>
    <name type="common">Black benniseed</name>
    <dbReference type="NCBI Taxonomy" id="300843"/>
    <lineage>
        <taxon>Eukaryota</taxon>
        <taxon>Viridiplantae</taxon>
        <taxon>Streptophyta</taxon>
        <taxon>Embryophyta</taxon>
        <taxon>Tracheophyta</taxon>
        <taxon>Spermatophyta</taxon>
        <taxon>Magnoliopsida</taxon>
        <taxon>eudicotyledons</taxon>
        <taxon>Gunneridae</taxon>
        <taxon>Pentapetalae</taxon>
        <taxon>asterids</taxon>
        <taxon>lamiids</taxon>
        <taxon>Lamiales</taxon>
        <taxon>Pedaliaceae</taxon>
        <taxon>Sesamum</taxon>
    </lineage>
</organism>
<feature type="region of interest" description="Disordered" evidence="1">
    <location>
        <begin position="1"/>
        <end position="57"/>
    </location>
</feature>
<dbReference type="EMBL" id="JACGWJ010000003">
    <property type="protein sequence ID" value="KAL0428691.1"/>
    <property type="molecule type" value="Genomic_DNA"/>
</dbReference>
<dbReference type="AlphaFoldDB" id="A0AAW2VHY0"/>
<gene>
    <name evidence="2" type="ORF">Sradi_0495100</name>
</gene>
<name>A0AAW2VHY0_SESRA</name>
<feature type="compositionally biased region" description="Gly residues" evidence="1">
    <location>
        <begin position="75"/>
        <end position="89"/>
    </location>
</feature>
<reference evidence="2" key="1">
    <citation type="submission" date="2020-06" db="EMBL/GenBank/DDBJ databases">
        <authorList>
            <person name="Li T."/>
            <person name="Hu X."/>
            <person name="Zhang T."/>
            <person name="Song X."/>
            <person name="Zhang H."/>
            <person name="Dai N."/>
            <person name="Sheng W."/>
            <person name="Hou X."/>
            <person name="Wei L."/>
        </authorList>
    </citation>
    <scope>NUCLEOTIDE SEQUENCE</scope>
    <source>
        <strain evidence="2">G02</strain>
        <tissue evidence="2">Leaf</tissue>
    </source>
</reference>
<accession>A0AAW2VHY0</accession>
<evidence type="ECO:0000313" key="2">
    <source>
        <dbReference type="EMBL" id="KAL0428691.1"/>
    </source>
</evidence>
<evidence type="ECO:0000256" key="1">
    <source>
        <dbReference type="SAM" id="MobiDB-lite"/>
    </source>
</evidence>
<feature type="compositionally biased region" description="Basic residues" evidence="1">
    <location>
        <begin position="1"/>
        <end position="12"/>
    </location>
</feature>
<protein>
    <submittedName>
        <fullName evidence="2">Uncharacterized protein</fullName>
    </submittedName>
</protein>
<feature type="compositionally biased region" description="Low complexity" evidence="1">
    <location>
        <begin position="90"/>
        <end position="99"/>
    </location>
</feature>
<reference evidence="2" key="2">
    <citation type="journal article" date="2024" name="Plant">
        <title>Genomic evolution and insights into agronomic trait innovations of Sesamum species.</title>
        <authorList>
            <person name="Miao H."/>
            <person name="Wang L."/>
            <person name="Qu L."/>
            <person name="Liu H."/>
            <person name="Sun Y."/>
            <person name="Le M."/>
            <person name="Wang Q."/>
            <person name="Wei S."/>
            <person name="Zheng Y."/>
            <person name="Lin W."/>
            <person name="Duan Y."/>
            <person name="Cao H."/>
            <person name="Xiong S."/>
            <person name="Wang X."/>
            <person name="Wei L."/>
            <person name="Li C."/>
            <person name="Ma Q."/>
            <person name="Ju M."/>
            <person name="Zhao R."/>
            <person name="Li G."/>
            <person name="Mu C."/>
            <person name="Tian Q."/>
            <person name="Mei H."/>
            <person name="Zhang T."/>
            <person name="Gao T."/>
            <person name="Zhang H."/>
        </authorList>
    </citation>
    <scope>NUCLEOTIDE SEQUENCE</scope>
    <source>
        <strain evidence="2">G02</strain>
    </source>
</reference>
<comment type="caution">
    <text evidence="2">The sequence shown here is derived from an EMBL/GenBank/DDBJ whole genome shotgun (WGS) entry which is preliminary data.</text>
</comment>
<feature type="region of interest" description="Disordered" evidence="1">
    <location>
        <begin position="73"/>
        <end position="99"/>
    </location>
</feature>
<feature type="compositionally biased region" description="Gly residues" evidence="1">
    <location>
        <begin position="36"/>
        <end position="49"/>
    </location>
</feature>